<keyword evidence="3" id="KW-1185">Reference proteome</keyword>
<sequence>AAPQPPREGSPRPAQRTSGPTQVAAGKPAPKTPAANTASADKPGLIGRIGRGLKSLVTRGPRSQH</sequence>
<evidence type="ECO:0000313" key="2">
    <source>
        <dbReference type="EMBL" id="MEG3158810.1"/>
    </source>
</evidence>
<feature type="region of interest" description="Disordered" evidence="1">
    <location>
        <begin position="1"/>
        <end position="65"/>
    </location>
</feature>
<evidence type="ECO:0000313" key="3">
    <source>
        <dbReference type="Proteomes" id="UP001334501"/>
    </source>
</evidence>
<feature type="compositionally biased region" description="Low complexity" evidence="1">
    <location>
        <begin position="24"/>
        <end position="40"/>
    </location>
</feature>
<name>A0ABU7YTU8_9GAMM</name>
<organism evidence="2 3">
    <name type="scientific">Lysobacter zhanggongensis</name>
    <dbReference type="NCBI Taxonomy" id="1774951"/>
    <lineage>
        <taxon>Bacteria</taxon>
        <taxon>Pseudomonadati</taxon>
        <taxon>Pseudomonadota</taxon>
        <taxon>Gammaproteobacteria</taxon>
        <taxon>Lysobacterales</taxon>
        <taxon>Lysobacteraceae</taxon>
        <taxon>Lysobacter</taxon>
    </lineage>
</organism>
<reference evidence="2 3" key="1">
    <citation type="journal article" date="2017" name="Curr. Microbiol.">
        <title>Lysobacter zhanggongensis sp. nov. Isolated from a Pit Mud.</title>
        <authorList>
            <person name="Zhang X.F."/>
            <person name="Wang H.H."/>
            <person name="Sun X.Y."/>
            <person name="Pan C.M."/>
        </authorList>
    </citation>
    <scope>NUCLEOTIDE SEQUENCE [LARGE SCALE GENOMIC DNA]</scope>
    <source>
        <strain evidence="2 3">ZGLJ7-1</strain>
    </source>
</reference>
<comment type="caution">
    <text evidence="2">The sequence shown here is derived from an EMBL/GenBank/DDBJ whole genome shotgun (WGS) entry which is preliminary data.</text>
</comment>
<feature type="non-terminal residue" evidence="2">
    <location>
        <position position="1"/>
    </location>
</feature>
<dbReference type="Proteomes" id="UP001334501">
    <property type="component" value="Unassembled WGS sequence"/>
</dbReference>
<dbReference type="RefSeq" id="WP_412700635.1">
    <property type="nucleotide sequence ID" value="NZ_JAXGFO010000149.1"/>
</dbReference>
<proteinExistence type="predicted"/>
<evidence type="ECO:0000256" key="1">
    <source>
        <dbReference type="SAM" id="MobiDB-lite"/>
    </source>
</evidence>
<dbReference type="EMBL" id="JAXGFO010000149">
    <property type="protein sequence ID" value="MEG3158810.1"/>
    <property type="molecule type" value="Genomic_DNA"/>
</dbReference>
<accession>A0ABU7YTU8</accession>
<protein>
    <recommendedName>
        <fullName evidence="4">ATP-binding protein</fullName>
    </recommendedName>
</protein>
<gene>
    <name evidence="2" type="ORF">SNE33_13265</name>
</gene>
<evidence type="ECO:0008006" key="4">
    <source>
        <dbReference type="Google" id="ProtNLM"/>
    </source>
</evidence>